<dbReference type="InterPro" id="IPR039538">
    <property type="entry name" value="BetI_C"/>
</dbReference>
<evidence type="ECO:0000313" key="7">
    <source>
        <dbReference type="EMBL" id="MFC7255213.1"/>
    </source>
</evidence>
<dbReference type="SUPFAM" id="SSF46689">
    <property type="entry name" value="Homeodomain-like"/>
    <property type="match status" value="1"/>
</dbReference>
<keyword evidence="3 5" id="KW-0238">DNA-binding</keyword>
<dbReference type="InterPro" id="IPR036271">
    <property type="entry name" value="Tet_transcr_reg_TetR-rel_C_sf"/>
</dbReference>
<organism evidence="7 8">
    <name type="scientific">Haloplanus litoreus</name>
    <dbReference type="NCBI Taxonomy" id="767515"/>
    <lineage>
        <taxon>Archaea</taxon>
        <taxon>Methanobacteriati</taxon>
        <taxon>Methanobacteriota</taxon>
        <taxon>Stenosarchaea group</taxon>
        <taxon>Halobacteria</taxon>
        <taxon>Halobacteriales</taxon>
        <taxon>Haloferacaceae</taxon>
        <taxon>Haloplanus</taxon>
    </lineage>
</organism>
<keyword evidence="1" id="KW-0678">Repressor</keyword>
<keyword evidence="8" id="KW-1185">Reference proteome</keyword>
<gene>
    <name evidence="7" type="ORF">ACFQKE_07885</name>
</gene>
<evidence type="ECO:0000256" key="5">
    <source>
        <dbReference type="PROSITE-ProRule" id="PRU00335"/>
    </source>
</evidence>
<feature type="domain" description="HTH tetR-type" evidence="6">
    <location>
        <begin position="1"/>
        <end position="55"/>
    </location>
</feature>
<dbReference type="PANTHER" id="PTHR30055">
    <property type="entry name" value="HTH-TYPE TRANSCRIPTIONAL REGULATOR RUTR"/>
    <property type="match status" value="1"/>
</dbReference>
<evidence type="ECO:0000256" key="3">
    <source>
        <dbReference type="ARBA" id="ARBA00023125"/>
    </source>
</evidence>
<sequence length="191" mass="21627">MLEATYWALCQHGYADLTLEDIADEADRSKASIHYYYDTKENLFIEFLKVLYERYTARLPSADGGTPREQLYALLETVLTDEEAAPGQEIRIALLEVKAQAPYSDAIQTQLSNFDEILFERLRDVIAAGVESDDFDTTVEPAPAADFLVTAITGAHTRRVAMEYSYEQLYEAITRYAERDLLAPEQSEVAH</sequence>
<dbReference type="Pfam" id="PF13977">
    <property type="entry name" value="TetR_C_6"/>
    <property type="match status" value="1"/>
</dbReference>
<evidence type="ECO:0000259" key="6">
    <source>
        <dbReference type="PROSITE" id="PS50977"/>
    </source>
</evidence>
<dbReference type="SUPFAM" id="SSF48498">
    <property type="entry name" value="Tetracyclin repressor-like, C-terminal domain"/>
    <property type="match status" value="1"/>
</dbReference>
<dbReference type="InterPro" id="IPR001647">
    <property type="entry name" value="HTH_TetR"/>
</dbReference>
<proteinExistence type="predicted"/>
<dbReference type="Gene3D" id="1.10.357.10">
    <property type="entry name" value="Tetracycline Repressor, domain 2"/>
    <property type="match status" value="1"/>
</dbReference>
<dbReference type="Proteomes" id="UP001596434">
    <property type="component" value="Unassembled WGS sequence"/>
</dbReference>
<feature type="DNA-binding region" description="H-T-H motif" evidence="5">
    <location>
        <begin position="18"/>
        <end position="37"/>
    </location>
</feature>
<dbReference type="EMBL" id="JBHTAT010000001">
    <property type="protein sequence ID" value="MFC7255213.1"/>
    <property type="molecule type" value="Genomic_DNA"/>
</dbReference>
<dbReference type="AlphaFoldDB" id="A0ABD5ZYQ4"/>
<dbReference type="Pfam" id="PF00440">
    <property type="entry name" value="TetR_N"/>
    <property type="match status" value="1"/>
</dbReference>
<keyword evidence="4" id="KW-0804">Transcription</keyword>
<dbReference type="RefSeq" id="WP_379706500.1">
    <property type="nucleotide sequence ID" value="NZ_JBHTAT010000001.1"/>
</dbReference>
<dbReference type="GeneID" id="96953561"/>
<keyword evidence="2" id="KW-0805">Transcription regulation</keyword>
<dbReference type="InterPro" id="IPR050109">
    <property type="entry name" value="HTH-type_TetR-like_transc_reg"/>
</dbReference>
<evidence type="ECO:0000313" key="8">
    <source>
        <dbReference type="Proteomes" id="UP001596434"/>
    </source>
</evidence>
<dbReference type="PANTHER" id="PTHR30055:SF234">
    <property type="entry name" value="HTH-TYPE TRANSCRIPTIONAL REGULATOR BETI"/>
    <property type="match status" value="1"/>
</dbReference>
<reference evidence="7 8" key="1">
    <citation type="journal article" date="2019" name="Int. J. Syst. Evol. Microbiol.">
        <title>The Global Catalogue of Microorganisms (GCM) 10K type strain sequencing project: providing services to taxonomists for standard genome sequencing and annotation.</title>
        <authorList>
            <consortium name="The Broad Institute Genomics Platform"/>
            <consortium name="The Broad Institute Genome Sequencing Center for Infectious Disease"/>
            <person name="Wu L."/>
            <person name="Ma J."/>
        </authorList>
    </citation>
    <scope>NUCLEOTIDE SEQUENCE [LARGE SCALE GENOMIC DNA]</scope>
    <source>
        <strain evidence="7 8">GX21</strain>
    </source>
</reference>
<evidence type="ECO:0000256" key="2">
    <source>
        <dbReference type="ARBA" id="ARBA00023015"/>
    </source>
</evidence>
<accession>A0ABD5ZYQ4</accession>
<evidence type="ECO:0000256" key="1">
    <source>
        <dbReference type="ARBA" id="ARBA00022491"/>
    </source>
</evidence>
<evidence type="ECO:0000256" key="4">
    <source>
        <dbReference type="ARBA" id="ARBA00023163"/>
    </source>
</evidence>
<dbReference type="InterPro" id="IPR009057">
    <property type="entry name" value="Homeodomain-like_sf"/>
</dbReference>
<protein>
    <submittedName>
        <fullName evidence="7">TetR/AcrR family transcriptional regulator</fullName>
    </submittedName>
</protein>
<dbReference type="PROSITE" id="PS50977">
    <property type="entry name" value="HTH_TETR_2"/>
    <property type="match status" value="1"/>
</dbReference>
<name>A0ABD5ZYQ4_9EURY</name>
<dbReference type="GO" id="GO:0003677">
    <property type="term" value="F:DNA binding"/>
    <property type="evidence" value="ECO:0007669"/>
    <property type="project" value="UniProtKB-UniRule"/>
</dbReference>
<comment type="caution">
    <text evidence="7">The sequence shown here is derived from an EMBL/GenBank/DDBJ whole genome shotgun (WGS) entry which is preliminary data.</text>
</comment>